<proteinExistence type="predicted"/>
<keyword evidence="3" id="KW-0862">Zinc</keyword>
<reference evidence="6" key="1">
    <citation type="submission" date="2021-01" db="EMBL/GenBank/DDBJ databases">
        <authorList>
            <person name="Corre E."/>
            <person name="Pelletier E."/>
            <person name="Niang G."/>
            <person name="Scheremetjew M."/>
            <person name="Finn R."/>
            <person name="Kale V."/>
            <person name="Holt S."/>
            <person name="Cochrane G."/>
            <person name="Meng A."/>
            <person name="Brown T."/>
            <person name="Cohen L."/>
        </authorList>
    </citation>
    <scope>NUCLEOTIDE SEQUENCE</scope>
    <source>
        <strain evidence="6">SAG 11-49</strain>
    </source>
</reference>
<evidence type="ECO:0000256" key="2">
    <source>
        <dbReference type="ARBA" id="ARBA00022771"/>
    </source>
</evidence>
<organism evidence="6">
    <name type="scientific">Chlamydomonas leiostraca</name>
    <dbReference type="NCBI Taxonomy" id="1034604"/>
    <lineage>
        <taxon>Eukaryota</taxon>
        <taxon>Viridiplantae</taxon>
        <taxon>Chlorophyta</taxon>
        <taxon>core chlorophytes</taxon>
        <taxon>Chlorophyceae</taxon>
        <taxon>CS clade</taxon>
        <taxon>Chlamydomonadales</taxon>
        <taxon>Chlamydomonadaceae</taxon>
        <taxon>Chlamydomonas</taxon>
    </lineage>
</organism>
<name>A0A7S0WMQ2_9CHLO</name>
<keyword evidence="1" id="KW-0479">Metal-binding</keyword>
<dbReference type="EMBL" id="HBFB01010408">
    <property type="protein sequence ID" value="CAD8673660.1"/>
    <property type="molecule type" value="Transcribed_RNA"/>
</dbReference>
<dbReference type="AlphaFoldDB" id="A0A7S0WMQ2"/>
<sequence>MPIVSGETPAGEDEEMTLMRALMRLPDSVMFNTLWQLAQGGGPRSDKTGLALPITKAVRTQLLPELRAQEAGPRGAGKMTEEQAARLLAHCERIPPGSFDALLAGNKARLQDQHLIRHPEFLLFCLTDASVVAARSAKHVRALQMCLLEDSSQELQRASKTVISGLRRMPASLKQQVMAMAVRGVQLGGGAVAGDFGVPVAVRLTEEVMSTLVPALAKDSRPLLKPETAQLLLDHCHKVREEEVAYMRHCSPSHTPWQPLLRPDHVTFLTQTPSGRLLDYDLIKHVPATPAQAAAGTAQAVDQLARVRAAISGAASLAAAKEAVGEPALLASGLPAHEYSKELQRRLKCRCNKCGATQEQPYMKCSKCKVMAYCGRECQVADWAAHKRDCKAIMAFGILLNATCSQQGPVGITAADLASMLGEDRSSVAGDTDRALADAWTEELRAAGLKTETTW</sequence>
<dbReference type="PROSITE" id="PS50865">
    <property type="entry name" value="ZF_MYND_2"/>
    <property type="match status" value="1"/>
</dbReference>
<feature type="domain" description="MYND-type" evidence="5">
    <location>
        <begin position="351"/>
        <end position="390"/>
    </location>
</feature>
<dbReference type="InterPro" id="IPR002893">
    <property type="entry name" value="Znf_MYND"/>
</dbReference>
<evidence type="ECO:0000259" key="5">
    <source>
        <dbReference type="PROSITE" id="PS50865"/>
    </source>
</evidence>
<evidence type="ECO:0000256" key="3">
    <source>
        <dbReference type="ARBA" id="ARBA00022833"/>
    </source>
</evidence>
<dbReference type="SUPFAM" id="SSF144232">
    <property type="entry name" value="HIT/MYND zinc finger-like"/>
    <property type="match status" value="1"/>
</dbReference>
<gene>
    <name evidence="6" type="ORF">CLEI1391_LOCUS5932</name>
</gene>
<accession>A0A7S0WMQ2</accession>
<evidence type="ECO:0000256" key="4">
    <source>
        <dbReference type="PROSITE-ProRule" id="PRU00134"/>
    </source>
</evidence>
<dbReference type="Gene3D" id="6.10.140.2220">
    <property type="match status" value="1"/>
</dbReference>
<evidence type="ECO:0000313" key="6">
    <source>
        <dbReference type="EMBL" id="CAD8673660.1"/>
    </source>
</evidence>
<evidence type="ECO:0000256" key="1">
    <source>
        <dbReference type="ARBA" id="ARBA00022723"/>
    </source>
</evidence>
<dbReference type="GO" id="GO:0008270">
    <property type="term" value="F:zinc ion binding"/>
    <property type="evidence" value="ECO:0007669"/>
    <property type="project" value="UniProtKB-KW"/>
</dbReference>
<protein>
    <recommendedName>
        <fullName evidence="5">MYND-type domain-containing protein</fullName>
    </recommendedName>
</protein>
<keyword evidence="2 4" id="KW-0863">Zinc-finger</keyword>
<dbReference type="Pfam" id="PF01753">
    <property type="entry name" value="zf-MYND"/>
    <property type="match status" value="1"/>
</dbReference>